<dbReference type="InterPro" id="IPR024263">
    <property type="entry name" value="Stn1_C_fungi"/>
</dbReference>
<protein>
    <submittedName>
        <fullName evidence="6">HGL105Wp</fullName>
    </submittedName>
</protein>
<sequence>MDDHTDHIIHYERLRNIAGVKFPVERDLVVPYFHPRLLPLSQYYNKTINVFIKDIESCLAISIKLYKYYNHQSNCGPYLTLWFLNNPVNKVKIVGCVIGSSSRRKDGEEILLLRIDDCTGTIWCQMVNDGSICALREGLYGFTVAVTGYLELANTITVTGASYTIMADKITVVPSLRDEVQFWEITTLCREELHRLWELDIIVVNRFYTSTNQYESSSLSECSEVDLISDAVSEWQISSPYRCDSGYSERISSADSRAETENDPGFKYQQLKTYSQPNIQVRYTLNQYKIYLIEWFLENIDVPQIPYYEPYENAMVLSQILEAIATVRFYNSSGKTKTIKEIKMELYDTSIVYFESMGIIGIAGEQKHLIVKLKKLKEFITSRIGTWTKLQLASGKVFYKHVRDRSGLGNLTKKFILMLVKAILRHYLSKSNVKISDWFMETPAPEYILLRLNYNSTEI</sequence>
<dbReference type="GO" id="GO:0016233">
    <property type="term" value="P:telomere capping"/>
    <property type="evidence" value="ECO:0007669"/>
    <property type="project" value="InterPro"/>
</dbReference>
<keyword evidence="2" id="KW-0158">Chromosome</keyword>
<proteinExistence type="predicted"/>
<dbReference type="Proteomes" id="UP000243052">
    <property type="component" value="Chromosome vii"/>
</dbReference>
<reference evidence="6 7" key="1">
    <citation type="submission" date="2016-01" db="EMBL/GenBank/DDBJ databases">
        <title>Genome sequence of the yeast Holleya sinecauda.</title>
        <authorList>
            <person name="Dietrich F.S."/>
        </authorList>
    </citation>
    <scope>NUCLEOTIDE SEQUENCE [LARGE SCALE GENOMIC DNA]</scope>
    <source>
        <strain evidence="6 7">ATCC 58844</strain>
    </source>
</reference>
<keyword evidence="7" id="KW-1185">Reference proteome</keyword>
<dbReference type="Pfam" id="PF12659">
    <property type="entry name" value="Stn1_C"/>
    <property type="match status" value="1"/>
</dbReference>
<feature type="domain" description="Stn1 C-terminal fungi" evidence="5">
    <location>
        <begin position="309"/>
        <end position="454"/>
    </location>
</feature>
<evidence type="ECO:0000259" key="5">
    <source>
        <dbReference type="Pfam" id="PF12659"/>
    </source>
</evidence>
<evidence type="ECO:0000313" key="7">
    <source>
        <dbReference type="Proteomes" id="UP000243052"/>
    </source>
</evidence>
<dbReference type="GO" id="GO:1990879">
    <property type="term" value="C:CST complex"/>
    <property type="evidence" value="ECO:0007669"/>
    <property type="project" value="InterPro"/>
</dbReference>
<dbReference type="Gene3D" id="3.30.1370.230">
    <property type="entry name" value="Stn1, C-terminal wHTH domain"/>
    <property type="match status" value="1"/>
</dbReference>
<accession>A0A0X8HVM6</accession>
<gene>
    <name evidence="6" type="ORF">AW171_hschr74259</name>
</gene>
<dbReference type="AlphaFoldDB" id="A0A0X8HVM6"/>
<dbReference type="Gene3D" id="2.40.50.1040">
    <property type="match status" value="1"/>
</dbReference>
<evidence type="ECO:0000256" key="1">
    <source>
        <dbReference type="ARBA" id="ARBA00004574"/>
    </source>
</evidence>
<dbReference type="InterPro" id="IPR018856">
    <property type="entry name" value="Stn1_N"/>
</dbReference>
<evidence type="ECO:0000313" key="6">
    <source>
        <dbReference type="EMBL" id="AMD22235.1"/>
    </source>
</evidence>
<comment type="subcellular location">
    <subcellularLocation>
        <location evidence="1">Chromosome</location>
        <location evidence="1">Telomere</location>
    </subcellularLocation>
</comment>
<dbReference type="EMBL" id="CP014247">
    <property type="protein sequence ID" value="AMD22235.1"/>
    <property type="molecule type" value="Genomic_DNA"/>
</dbReference>
<organism evidence="6 7">
    <name type="scientific">Eremothecium sinecaudum</name>
    <dbReference type="NCBI Taxonomy" id="45286"/>
    <lineage>
        <taxon>Eukaryota</taxon>
        <taxon>Fungi</taxon>
        <taxon>Dikarya</taxon>
        <taxon>Ascomycota</taxon>
        <taxon>Saccharomycotina</taxon>
        <taxon>Saccharomycetes</taxon>
        <taxon>Saccharomycetales</taxon>
        <taxon>Saccharomycetaceae</taxon>
        <taxon>Eremothecium</taxon>
    </lineage>
</organism>
<evidence type="ECO:0000256" key="2">
    <source>
        <dbReference type="ARBA" id="ARBA00022454"/>
    </source>
</evidence>
<feature type="domain" description="CST complex subunit Stn1 N-terminal" evidence="4">
    <location>
        <begin position="28"/>
        <end position="216"/>
    </location>
</feature>
<dbReference type="STRING" id="45286.A0A0X8HVM6"/>
<dbReference type="Pfam" id="PF10451">
    <property type="entry name" value="Stn1"/>
    <property type="match status" value="1"/>
</dbReference>
<dbReference type="GeneID" id="28725578"/>
<name>A0A0X8HVM6_9SACH</name>
<evidence type="ECO:0000259" key="4">
    <source>
        <dbReference type="Pfam" id="PF10451"/>
    </source>
</evidence>
<dbReference type="OrthoDB" id="77828at2759"/>
<dbReference type="RefSeq" id="XP_017989231.1">
    <property type="nucleotide sequence ID" value="XM_018133606.1"/>
</dbReference>
<dbReference type="InterPro" id="IPR038240">
    <property type="entry name" value="Stn1_C_sf"/>
</dbReference>
<keyword evidence="3" id="KW-0779">Telomere</keyword>
<evidence type="ECO:0000256" key="3">
    <source>
        <dbReference type="ARBA" id="ARBA00022895"/>
    </source>
</evidence>